<proteinExistence type="predicted"/>
<reference evidence="4" key="1">
    <citation type="submission" date="2015-01" db="EMBL/GenBank/DDBJ databases">
        <title>The Genome Sequence of Cladophialophora bantiana CBS 173.52.</title>
        <authorList>
            <consortium name="The Broad Institute Genomics Platform"/>
            <person name="Cuomo C."/>
            <person name="de Hoog S."/>
            <person name="Gorbushina A."/>
            <person name="Stielow B."/>
            <person name="Teixiera M."/>
            <person name="Abouelleil A."/>
            <person name="Chapman S.B."/>
            <person name="Priest M."/>
            <person name="Young S.K."/>
            <person name="Wortman J."/>
            <person name="Nusbaum C."/>
            <person name="Birren B."/>
        </authorList>
    </citation>
    <scope>NUCLEOTIDE SEQUENCE [LARGE SCALE GENOMIC DNA]</scope>
    <source>
        <strain evidence="4">CBS 173.52</strain>
    </source>
</reference>
<protein>
    <submittedName>
        <fullName evidence="4">Uncharacterized protein</fullName>
    </submittedName>
</protein>
<dbReference type="InterPro" id="IPR002523">
    <property type="entry name" value="MgTranspt_CorA/ZnTranspt_ZntB"/>
</dbReference>
<feature type="transmembrane region" description="Helical" evidence="3">
    <location>
        <begin position="1526"/>
        <end position="1545"/>
    </location>
</feature>
<dbReference type="GeneID" id="27693242"/>
<evidence type="ECO:0000256" key="1">
    <source>
        <dbReference type="SAM" id="Coils"/>
    </source>
</evidence>
<keyword evidence="3" id="KW-0812">Transmembrane</keyword>
<keyword evidence="3" id="KW-1133">Transmembrane helix</keyword>
<dbReference type="EMBL" id="KN846980">
    <property type="protein sequence ID" value="KIW98653.1"/>
    <property type="molecule type" value="Genomic_DNA"/>
</dbReference>
<dbReference type="Pfam" id="PF01544">
    <property type="entry name" value="CorA"/>
    <property type="match status" value="1"/>
</dbReference>
<evidence type="ECO:0000313" key="5">
    <source>
        <dbReference type="Proteomes" id="UP000053789"/>
    </source>
</evidence>
<dbReference type="GO" id="GO:0016020">
    <property type="term" value="C:membrane"/>
    <property type="evidence" value="ECO:0007669"/>
    <property type="project" value="InterPro"/>
</dbReference>
<sequence length="1607" mass="183675">MEFDYLRPSKSLDFGRDGFTGSLSVWHELLQLTVPDEQCGVVFVRGDFPDNGEAILARAQRRNQKGTFGLELLIPEEAEYVLERTPAQGMVNLRWPYTRFNFVKRVDSLGSVVFATFTACSFIKDKTLYQILRVAPQSFSTSESALSNGSIPESAINRGLDLDLGGTVHIGCCCEDRDASTFAGRTATFYDNYSPCKPPRGVKSYVMACESACHQRRLEMRLWVNGQPTELTHDLSNPSRIQQLGESNEKGGATAVWRLHTVTNVEWTRTEPISAVASFSLVDSKIPLYFQPMDVIKSADIRDYLGYSKDSMNAPYRLWSQMLHQPPSPRAFDLNVIGRTVENIIGLSSVPMQNEVTVSNKRDGTKAADLSPVQVSSVDPSFPNDSRTDSTLRLPGSRSGLSHLVRKRSESSIIKTNIALIGNIVTRQVVDLESLFWQVRVLIKATQFVRLNTEQKEIVERNPTCEEMRLGYQTFLLEHLRGVCSWVLSVVPVISRSNLQQPWIGILACDILTAPRSSRNCKLTSEQWQALMTKDESRKVERLRQEPRVKSQQWYCALIVWYMWAQCSEIFEREDIRSMVLDSLPFLDAIGNNDNQVGTEGFENPHICFLRWYHSHSVNKIIQKLQENPTNRASTSRVDCSKHKDWAEHWQVRAERALRLFGQGRLINQHLSHDVANLALVGKEIQIERRALGLQGESCLQYAQDLIKRRQETKELNPGKALVRRWDAIHNHAIRSSMPRPAPWESNCLEHHVPVNLDVAPSVEECMEACKEFLLSDYTFAADFDASNPETVAQWWDMKTSSIISWKILDGLMSENNAAKATFSQLAKAERKIADKPSKIEETIQTLTECIRQRLPPAEDIVGYSWRKRRPSLLYHADAAVQSLEDTPQVYDQKQKSVTVRTHIGKYFKDSAINLDFGMVEKYFQRQGVDICSGDMTQFFGETMPSIHPAALQKFFDKISMPISKEMLERFFEKSGMAVHHLWTLDNMKQIIPPQKLRHLSCFDFTLKADGGDAPEIGVTAGIGRANLVDEKPWVGLGEEAKKDQKDKMNKQEESALLTLYFLGQHKLYPGYDTFPKPFRQFLERSCIRKKWLESYQKEVFEVLNDSLVDLGTKYRLLQVSMHIVQTDIADKNTRFVRRICPEIILAMIFMWHTDALDAIDDNLGVLSHFVNTENQLPTGEGVMWTTSVTISLWRLQDDLESKICDVEDDFEHNEKKRRLNYDRDESAKQSWMTRMRFWDPFPAFGTRGAANKSANEVAPVARITTFPPKSVSDQRNIVDNRLSTIRELSISLVISGDRMGRFWICSVISELFDEAEVKEYSNEIKDILQMFIHQQYTGRVLAFLLLLGHMCESLSKECDKFADQMDHIMGMNPLVLLKGLEWRKSDAALKKLKQMLWGFEALRIFDEKLERALDEINQAKEKMDSELKRGRDIRHKDMKRNVERVVEDFEKRRKRLENLHNVIKQRIDQVAKLREGISSVRGVEQNENISMLTWVTITYLPLGFVAVGTSGVFSMGHGIVPDSAGWGTFMWALAVFLVATLIFVKSLQLIKRGFRIVWPRQNILPGHVAEASRAAGNLFQIKNLRRRSSTRLNDVEQGLGLFPTWV</sequence>
<keyword evidence="3" id="KW-0472">Membrane</keyword>
<gene>
    <name evidence="4" type="ORF">Z519_00314</name>
</gene>
<feature type="transmembrane region" description="Helical" evidence="3">
    <location>
        <begin position="1492"/>
        <end position="1514"/>
    </location>
</feature>
<feature type="compositionally biased region" description="Polar residues" evidence="2">
    <location>
        <begin position="373"/>
        <end position="391"/>
    </location>
</feature>
<evidence type="ECO:0000313" key="4">
    <source>
        <dbReference type="EMBL" id="KIW98653.1"/>
    </source>
</evidence>
<evidence type="ECO:0000256" key="2">
    <source>
        <dbReference type="SAM" id="MobiDB-lite"/>
    </source>
</evidence>
<keyword evidence="5" id="KW-1185">Reference proteome</keyword>
<name>A0A0D2HYV9_CLAB1</name>
<keyword evidence="1" id="KW-0175">Coiled coil</keyword>
<accession>A0A0D2HYV9</accession>
<feature type="region of interest" description="Disordered" evidence="2">
    <location>
        <begin position="362"/>
        <end position="395"/>
    </location>
</feature>
<dbReference type="VEuPathDB" id="FungiDB:Z519_00314"/>
<dbReference type="GO" id="GO:0046873">
    <property type="term" value="F:metal ion transmembrane transporter activity"/>
    <property type="evidence" value="ECO:0007669"/>
    <property type="project" value="InterPro"/>
</dbReference>
<dbReference type="Proteomes" id="UP000053789">
    <property type="component" value="Unassembled WGS sequence"/>
</dbReference>
<feature type="coiled-coil region" evidence="1">
    <location>
        <begin position="1403"/>
        <end position="1467"/>
    </location>
</feature>
<dbReference type="RefSeq" id="XP_016625322.1">
    <property type="nucleotide sequence ID" value="XM_016758073.1"/>
</dbReference>
<organism evidence="4 5">
    <name type="scientific">Cladophialophora bantiana (strain ATCC 10958 / CBS 173.52 / CDC B-1940 / NIH 8579)</name>
    <name type="common">Xylohypha bantiana</name>
    <dbReference type="NCBI Taxonomy" id="1442370"/>
    <lineage>
        <taxon>Eukaryota</taxon>
        <taxon>Fungi</taxon>
        <taxon>Dikarya</taxon>
        <taxon>Ascomycota</taxon>
        <taxon>Pezizomycotina</taxon>
        <taxon>Eurotiomycetes</taxon>
        <taxon>Chaetothyriomycetidae</taxon>
        <taxon>Chaetothyriales</taxon>
        <taxon>Herpotrichiellaceae</taxon>
        <taxon>Cladophialophora</taxon>
    </lineage>
</organism>
<dbReference type="OrthoDB" id="5361176at2759"/>
<dbReference type="HOGENOM" id="CLU_004746_0_0_1"/>
<evidence type="ECO:0000256" key="3">
    <source>
        <dbReference type="SAM" id="Phobius"/>
    </source>
</evidence>